<evidence type="ECO:0000313" key="1">
    <source>
        <dbReference type="EMBL" id="KEZ18074.1"/>
    </source>
</evidence>
<dbReference type="STRING" id="13690.AX777_19745"/>
<dbReference type="EMBL" id="JGVR01000018">
    <property type="protein sequence ID" value="KEZ18074.1"/>
    <property type="molecule type" value="Genomic_DNA"/>
</dbReference>
<accession>A0A084EJD2</accession>
<dbReference type="InterPro" id="IPR008551">
    <property type="entry name" value="TANGO2"/>
</dbReference>
<sequence length="254" mass="27483">MCIVALAWRAHPRWQLVLIGNRDEYHARPAAAMARWDDRPGLIAGRDLQSGGTWLGADEDGRAAVITNLRGFGDPLPDRASRGALVTDLLTGSGTYADPHAAALDDFNPFNLLLADRDRLAFLTNRPEPQRSLLAPGLYGLSNGPLDQPWPKTLALKDAMLQWLVAGATDPESLFDALRRETLPATGIAPATPSDAPLEPPLSPIFIRNPIYGTRCSSILAIAPDGAGLALERRFDAQGQITGDSRIPFHWPKS</sequence>
<dbReference type="PATRIC" id="fig|13690.10.peg.2989"/>
<dbReference type="RefSeq" id="WP_037520511.1">
    <property type="nucleotide sequence ID" value="NZ_JGVR01000018.1"/>
</dbReference>
<organism evidence="1 2">
    <name type="scientific">Sphingobium yanoikuyae</name>
    <name type="common">Sphingomonas yanoikuyae</name>
    <dbReference type="NCBI Taxonomy" id="13690"/>
    <lineage>
        <taxon>Bacteria</taxon>
        <taxon>Pseudomonadati</taxon>
        <taxon>Pseudomonadota</taxon>
        <taxon>Alphaproteobacteria</taxon>
        <taxon>Sphingomonadales</taxon>
        <taxon>Sphingomonadaceae</taxon>
        <taxon>Sphingobium</taxon>
    </lineage>
</organism>
<protein>
    <recommendedName>
        <fullName evidence="3">NRDE family protein</fullName>
    </recommendedName>
</protein>
<gene>
    <name evidence="1" type="ORF">CP98_02911</name>
</gene>
<proteinExistence type="predicted"/>
<dbReference type="PANTHER" id="PTHR17985:SF8">
    <property type="entry name" value="TRANSPORT AND GOLGI ORGANIZATION PROTEIN 2 HOMOLOG"/>
    <property type="match status" value="1"/>
</dbReference>
<dbReference type="AlphaFoldDB" id="A0A084EJD2"/>
<dbReference type="Pfam" id="PF05742">
    <property type="entry name" value="TANGO2"/>
    <property type="match status" value="1"/>
</dbReference>
<dbReference type="PANTHER" id="PTHR17985">
    <property type="entry name" value="SER/THR-RICH PROTEIN T10 IN DGCR REGION"/>
    <property type="match status" value="1"/>
</dbReference>
<comment type="caution">
    <text evidence="1">The sequence shown here is derived from an EMBL/GenBank/DDBJ whole genome shotgun (WGS) entry which is preliminary data.</text>
</comment>
<reference evidence="1 2" key="1">
    <citation type="submission" date="2014-03" db="EMBL/GenBank/DDBJ databases">
        <title>Genome sequence of Sphingobium yanoikuyae B1.</title>
        <authorList>
            <person name="Gan H.M."/>
            <person name="Gan H.Y."/>
            <person name="Savka M.A."/>
        </authorList>
    </citation>
    <scope>NUCLEOTIDE SEQUENCE [LARGE SCALE GENOMIC DNA]</scope>
    <source>
        <strain evidence="1 2">B1</strain>
    </source>
</reference>
<dbReference type="Proteomes" id="UP000028534">
    <property type="component" value="Unassembled WGS sequence"/>
</dbReference>
<evidence type="ECO:0008006" key="3">
    <source>
        <dbReference type="Google" id="ProtNLM"/>
    </source>
</evidence>
<name>A0A084EJD2_SPHYA</name>
<dbReference type="eggNOG" id="COG3332">
    <property type="taxonomic scope" value="Bacteria"/>
</dbReference>
<evidence type="ECO:0000313" key="2">
    <source>
        <dbReference type="Proteomes" id="UP000028534"/>
    </source>
</evidence>